<dbReference type="AlphaFoldDB" id="A0A2T8HNS5"/>
<dbReference type="OrthoDB" id="1409865at2"/>
<comment type="caution">
    <text evidence="2">The sequence shown here is derived from an EMBL/GenBank/DDBJ whole genome shotgun (WGS) entry which is preliminary data.</text>
</comment>
<dbReference type="PROSITE" id="PS51257">
    <property type="entry name" value="PROKAR_LIPOPROTEIN"/>
    <property type="match status" value="1"/>
</dbReference>
<organism evidence="2 3">
    <name type="scientific">Sphingobacterium corticibacter</name>
    <dbReference type="NCBI Taxonomy" id="2171749"/>
    <lineage>
        <taxon>Bacteria</taxon>
        <taxon>Pseudomonadati</taxon>
        <taxon>Bacteroidota</taxon>
        <taxon>Sphingobacteriia</taxon>
        <taxon>Sphingobacteriales</taxon>
        <taxon>Sphingobacteriaceae</taxon>
        <taxon>Sphingobacterium</taxon>
    </lineage>
</organism>
<sequence length="447" mass="48818">MKQSIQLVLICFALLSVVACKKDVAPENQSVSIEVNAAFGESDYSSKLKLDAITIQVFDISGKEVFKGETDAQGRVSVPNLAPGRYGIQGTKTYPVNDFNAASGLSEEFDVLFSSAIETEDINLNSEKSFSVELRNGSYNALVIKQIYYAGSDANRGANFRDHFIEVYNNSEEVQYADGLYIAEAQGANSASTTYAYQARSGQYDWSRSFGMPTDINANADYVYARTILQLPGTGQQYPIRAGESIVIAATAVNHKQPYQGTDGVGISIQDPELTVDLSQTDFEAYYTPYVDRGRPIASDVDNPNVPNVIVHRRAGNATDLILSSNGQHSFIIFRDQNMGAVTSWKSYDAPYADGRERTDGEFVQIPVANIIDAVEIQSSSTTTRYPKKFTAQSDAGWIAVTGGARSSNSVIRKTKETINGRRVLMDTNNSTADFVTIKANPRGFAN</sequence>
<gene>
    <name evidence="2" type="ORF">DC487_05680</name>
</gene>
<dbReference type="InterPro" id="IPR032627">
    <property type="entry name" value="DUF4876"/>
</dbReference>
<dbReference type="Proteomes" id="UP000245627">
    <property type="component" value="Unassembled WGS sequence"/>
</dbReference>
<feature type="chain" id="PRO_5015506850" description="DUF4876 domain-containing protein" evidence="1">
    <location>
        <begin position="22"/>
        <end position="447"/>
    </location>
</feature>
<proteinExistence type="predicted"/>
<dbReference type="Pfam" id="PF16215">
    <property type="entry name" value="DUF4876"/>
    <property type="match status" value="1"/>
</dbReference>
<reference evidence="2 3" key="1">
    <citation type="submission" date="2018-04" db="EMBL/GenBank/DDBJ databases">
        <title>Sphingobacterium cortibacter sp. nov.</title>
        <authorList>
            <person name="Li Y."/>
        </authorList>
    </citation>
    <scope>NUCLEOTIDE SEQUENCE [LARGE SCALE GENOMIC DNA]</scope>
    <source>
        <strain evidence="2 3">2c-3</strain>
    </source>
</reference>
<dbReference type="Gene3D" id="2.60.40.10">
    <property type="entry name" value="Immunoglobulins"/>
    <property type="match status" value="1"/>
</dbReference>
<dbReference type="InterPro" id="IPR013783">
    <property type="entry name" value="Ig-like_fold"/>
</dbReference>
<name>A0A2T8HNS5_9SPHI</name>
<dbReference type="EMBL" id="QDKG01000001">
    <property type="protein sequence ID" value="PVH27088.1"/>
    <property type="molecule type" value="Genomic_DNA"/>
</dbReference>
<evidence type="ECO:0000313" key="2">
    <source>
        <dbReference type="EMBL" id="PVH27088.1"/>
    </source>
</evidence>
<keyword evidence="3" id="KW-1185">Reference proteome</keyword>
<feature type="signal peptide" evidence="1">
    <location>
        <begin position="1"/>
        <end position="21"/>
    </location>
</feature>
<evidence type="ECO:0000256" key="1">
    <source>
        <dbReference type="SAM" id="SignalP"/>
    </source>
</evidence>
<evidence type="ECO:0000313" key="3">
    <source>
        <dbReference type="Proteomes" id="UP000245627"/>
    </source>
</evidence>
<accession>A0A2T8HNS5</accession>
<evidence type="ECO:0008006" key="4">
    <source>
        <dbReference type="Google" id="ProtNLM"/>
    </source>
</evidence>
<dbReference type="RefSeq" id="WP_116774943.1">
    <property type="nucleotide sequence ID" value="NZ_QDKG01000001.1"/>
</dbReference>
<protein>
    <recommendedName>
        <fullName evidence="4">DUF4876 domain-containing protein</fullName>
    </recommendedName>
</protein>
<keyword evidence="1" id="KW-0732">Signal</keyword>